<sequence>MMNAWMNVPVLPPVPGETRAVPALMFDLAAAGGLDLDRLERALELAAERVGQGRYRVKGGAHEHWVDLWSAAHPRCDCGDHLWREALCKHILAALLREGDPRVVAGVGQVMQRLRERVASVTAVRSPKRAA</sequence>
<evidence type="ECO:0000313" key="4">
    <source>
        <dbReference type="Proteomes" id="UP001161325"/>
    </source>
</evidence>
<reference evidence="3" key="1">
    <citation type="submission" date="2022-08" db="EMBL/GenBank/DDBJ databases">
        <title>Draft genome sequencing of Roseisolibacter agri AW1220.</title>
        <authorList>
            <person name="Tobiishi Y."/>
            <person name="Tonouchi A."/>
        </authorList>
    </citation>
    <scope>NUCLEOTIDE SEQUENCE</scope>
    <source>
        <strain evidence="3">AW1220</strain>
    </source>
</reference>
<dbReference type="PROSITE" id="PS50966">
    <property type="entry name" value="ZF_SWIM"/>
    <property type="match status" value="1"/>
</dbReference>
<keyword evidence="1" id="KW-0863">Zinc-finger</keyword>
<comment type="caution">
    <text evidence="3">The sequence shown here is derived from an EMBL/GenBank/DDBJ whole genome shotgun (WGS) entry which is preliminary data.</text>
</comment>
<keyword evidence="4" id="KW-1185">Reference proteome</keyword>
<dbReference type="Proteomes" id="UP001161325">
    <property type="component" value="Unassembled WGS sequence"/>
</dbReference>
<evidence type="ECO:0000256" key="1">
    <source>
        <dbReference type="PROSITE-ProRule" id="PRU00325"/>
    </source>
</evidence>
<proteinExistence type="predicted"/>
<keyword evidence="1" id="KW-0479">Metal-binding</keyword>
<dbReference type="GO" id="GO:0008270">
    <property type="term" value="F:zinc ion binding"/>
    <property type="evidence" value="ECO:0007669"/>
    <property type="project" value="UniProtKB-KW"/>
</dbReference>
<dbReference type="Pfam" id="PF04434">
    <property type="entry name" value="SWIM"/>
    <property type="match status" value="1"/>
</dbReference>
<gene>
    <name evidence="3" type="ORF">rosag_20710</name>
</gene>
<dbReference type="AlphaFoldDB" id="A0AA37VAL2"/>
<accession>A0AA37VAL2</accession>
<protein>
    <recommendedName>
        <fullName evidence="2">SWIM-type domain-containing protein</fullName>
    </recommendedName>
</protein>
<name>A0AA37VAL2_9BACT</name>
<keyword evidence="1" id="KW-0862">Zinc</keyword>
<organism evidence="3 4">
    <name type="scientific">Roseisolibacter agri</name>
    <dbReference type="NCBI Taxonomy" id="2014610"/>
    <lineage>
        <taxon>Bacteria</taxon>
        <taxon>Pseudomonadati</taxon>
        <taxon>Gemmatimonadota</taxon>
        <taxon>Gemmatimonadia</taxon>
        <taxon>Gemmatimonadales</taxon>
        <taxon>Gemmatimonadaceae</taxon>
        <taxon>Roseisolibacter</taxon>
    </lineage>
</organism>
<evidence type="ECO:0000259" key="2">
    <source>
        <dbReference type="PROSITE" id="PS50966"/>
    </source>
</evidence>
<evidence type="ECO:0000313" key="3">
    <source>
        <dbReference type="EMBL" id="GLC25558.1"/>
    </source>
</evidence>
<dbReference type="EMBL" id="BRXS01000003">
    <property type="protein sequence ID" value="GLC25558.1"/>
    <property type="molecule type" value="Genomic_DNA"/>
</dbReference>
<dbReference type="InterPro" id="IPR007527">
    <property type="entry name" value="Znf_SWIM"/>
</dbReference>
<feature type="domain" description="SWIM-type" evidence="2">
    <location>
        <begin position="55"/>
        <end position="99"/>
    </location>
</feature>